<sequence length="57" mass="6455">MTDQHVLMYSKLFAATHAFSYDPCTVLVEAVSTIDGFTWFDVKSIGGEYNTPEEFED</sequence>
<proteinExistence type="predicted"/>
<evidence type="ECO:0000313" key="1">
    <source>
        <dbReference type="EMBL" id="GAH73048.1"/>
    </source>
</evidence>
<comment type="caution">
    <text evidence="1">The sequence shown here is derived from an EMBL/GenBank/DDBJ whole genome shotgun (WGS) entry which is preliminary data.</text>
</comment>
<name>X1JTC0_9ZZZZ</name>
<gene>
    <name evidence="1" type="ORF">S03H2_43762</name>
</gene>
<accession>X1JTC0</accession>
<protein>
    <submittedName>
        <fullName evidence="1">Uncharacterized protein</fullName>
    </submittedName>
</protein>
<dbReference type="AlphaFoldDB" id="X1JTC0"/>
<organism evidence="1">
    <name type="scientific">marine sediment metagenome</name>
    <dbReference type="NCBI Taxonomy" id="412755"/>
    <lineage>
        <taxon>unclassified sequences</taxon>
        <taxon>metagenomes</taxon>
        <taxon>ecological metagenomes</taxon>
    </lineage>
</organism>
<dbReference type="EMBL" id="BARU01027332">
    <property type="protein sequence ID" value="GAH73048.1"/>
    <property type="molecule type" value="Genomic_DNA"/>
</dbReference>
<feature type="non-terminal residue" evidence="1">
    <location>
        <position position="57"/>
    </location>
</feature>
<reference evidence="1" key="1">
    <citation type="journal article" date="2014" name="Front. Microbiol.">
        <title>High frequency of phylogenetically diverse reductive dehalogenase-homologous genes in deep subseafloor sedimentary metagenomes.</title>
        <authorList>
            <person name="Kawai M."/>
            <person name="Futagami T."/>
            <person name="Toyoda A."/>
            <person name="Takaki Y."/>
            <person name="Nishi S."/>
            <person name="Hori S."/>
            <person name="Arai W."/>
            <person name="Tsubouchi T."/>
            <person name="Morono Y."/>
            <person name="Uchiyama I."/>
            <person name="Ito T."/>
            <person name="Fujiyama A."/>
            <person name="Inagaki F."/>
            <person name="Takami H."/>
        </authorList>
    </citation>
    <scope>NUCLEOTIDE SEQUENCE</scope>
    <source>
        <strain evidence="1">Expedition CK06-06</strain>
    </source>
</reference>